<evidence type="ECO:0000313" key="1">
    <source>
        <dbReference type="EMBL" id="SBT33379.1"/>
    </source>
</evidence>
<dbReference type="Proteomes" id="UP000078550">
    <property type="component" value="Unassembled WGS sequence"/>
</dbReference>
<evidence type="ECO:0000313" key="4">
    <source>
        <dbReference type="Proteomes" id="UP000078555"/>
    </source>
</evidence>
<gene>
    <name evidence="1" type="ORF">POVWA1_016820</name>
    <name evidence="2" type="ORF">POVWA2_091870</name>
</gene>
<keyword evidence="4" id="KW-1185">Reference proteome</keyword>
<dbReference type="EMBL" id="FLRE01002870">
    <property type="protein sequence ID" value="SBT59118.1"/>
    <property type="molecule type" value="Genomic_DNA"/>
</dbReference>
<evidence type="ECO:0000313" key="3">
    <source>
        <dbReference type="Proteomes" id="UP000078550"/>
    </source>
</evidence>
<dbReference type="AlphaFoldDB" id="A0A1A8YPN5"/>
<evidence type="ECO:0000313" key="2">
    <source>
        <dbReference type="EMBL" id="SBT59118.1"/>
    </source>
</evidence>
<reference evidence="3 4" key="1">
    <citation type="submission" date="2016-05" db="EMBL/GenBank/DDBJ databases">
        <authorList>
            <person name="Naeem Raeece"/>
        </authorList>
    </citation>
    <scope>NUCLEOTIDE SEQUENCE [LARGE SCALE GENOMIC DNA]</scope>
</reference>
<sequence length="304" mass="35638">MTNDIRMSDLPSSKFDEELKNRMHYEDINVIIINNGEASDANDWTKNFFTYADSYLKNYVDIESEIDGNKRCRDFTYMISEIIENIQKSDKHDDYEFIERNIKNFMINLNSYGYENCPMIESEDYSVIKKKKEIDDILHDITYIRDHMTEIPKSSECIEIKDHVKQQGSIIQTLYDSKLSQFQDVLKFYDFSENYNFKSMEEKINCVTHMSDSHVDQHALPATSESSHQKTTVPVVFSLLGISLISLFYKRASIGSWLNNKIGRKLQIIHSPDEQSLNNLLEHPDEISYPSSHDNKYEILYNPL</sequence>
<accession>A0A1A8YPN5</accession>
<dbReference type="Proteomes" id="UP000078555">
    <property type="component" value="Unassembled WGS sequence"/>
</dbReference>
<protein>
    <submittedName>
        <fullName evidence="1">PIR Superfamily Protein</fullName>
    </submittedName>
</protein>
<reference evidence="1" key="2">
    <citation type="submission" date="2016-05" db="EMBL/GenBank/DDBJ databases">
        <authorList>
            <person name="Lavstsen T."/>
            <person name="Jespersen J.S."/>
        </authorList>
    </citation>
    <scope>NUCLEOTIDE SEQUENCE [LARGE SCALE GENOMIC DNA]</scope>
</reference>
<name>A0A1A8YPN5_PLAOA</name>
<dbReference type="EMBL" id="FLRD01000056">
    <property type="protein sequence ID" value="SBT33379.1"/>
    <property type="molecule type" value="Genomic_DNA"/>
</dbReference>
<proteinExistence type="predicted"/>
<organism evidence="1 4">
    <name type="scientific">Plasmodium ovale wallikeri</name>
    <dbReference type="NCBI Taxonomy" id="864142"/>
    <lineage>
        <taxon>Eukaryota</taxon>
        <taxon>Sar</taxon>
        <taxon>Alveolata</taxon>
        <taxon>Apicomplexa</taxon>
        <taxon>Aconoidasida</taxon>
        <taxon>Haemosporida</taxon>
        <taxon>Plasmodiidae</taxon>
        <taxon>Plasmodium</taxon>
        <taxon>Plasmodium (Plasmodium)</taxon>
    </lineage>
</organism>